<gene>
    <name evidence="1" type="ORF">PsorP6_017546</name>
</gene>
<evidence type="ECO:0000313" key="2">
    <source>
        <dbReference type="Proteomes" id="UP001163321"/>
    </source>
</evidence>
<name>A0ACC0WMF8_9STRA</name>
<dbReference type="EMBL" id="CM047590">
    <property type="protein sequence ID" value="KAI9919572.1"/>
    <property type="molecule type" value="Genomic_DNA"/>
</dbReference>
<dbReference type="Proteomes" id="UP001163321">
    <property type="component" value="Chromosome 11"/>
</dbReference>
<accession>A0ACC0WMF8</accession>
<proteinExistence type="predicted"/>
<keyword evidence="2" id="KW-1185">Reference proteome</keyword>
<evidence type="ECO:0000313" key="1">
    <source>
        <dbReference type="EMBL" id="KAI9919572.1"/>
    </source>
</evidence>
<comment type="caution">
    <text evidence="1">The sequence shown here is derived from an EMBL/GenBank/DDBJ whole genome shotgun (WGS) entry which is preliminary data.</text>
</comment>
<reference evidence="1 2" key="1">
    <citation type="journal article" date="2022" name="bioRxiv">
        <title>The genome of the oomycete Peronosclerospora sorghi, a cosmopolitan pathogen of maize and sorghum, is inflated with dispersed pseudogenes.</title>
        <authorList>
            <person name="Fletcher K."/>
            <person name="Martin F."/>
            <person name="Isakeit T."/>
            <person name="Cavanaugh K."/>
            <person name="Magill C."/>
            <person name="Michelmore R."/>
        </authorList>
    </citation>
    <scope>NUCLEOTIDE SEQUENCE [LARGE SCALE GENOMIC DNA]</scope>
    <source>
        <strain evidence="1">P6</strain>
    </source>
</reference>
<sequence length="84" mass="9385">MCLNAYTEVKGSLKCIFESGRSVSTYLQQVLHEYIAIELKLTDDESTVEERIEITVDESAIGYVMSDIECCQRPMDSTAVTALV</sequence>
<organism evidence="1 2">
    <name type="scientific">Peronosclerospora sorghi</name>
    <dbReference type="NCBI Taxonomy" id="230839"/>
    <lineage>
        <taxon>Eukaryota</taxon>
        <taxon>Sar</taxon>
        <taxon>Stramenopiles</taxon>
        <taxon>Oomycota</taxon>
        <taxon>Peronosporomycetes</taxon>
        <taxon>Peronosporales</taxon>
        <taxon>Peronosporaceae</taxon>
        <taxon>Peronosclerospora</taxon>
    </lineage>
</organism>
<protein>
    <submittedName>
        <fullName evidence="1">Uncharacterized protein</fullName>
    </submittedName>
</protein>